<dbReference type="EMBL" id="PNCK01000019">
    <property type="protein sequence ID" value="TMP44721.1"/>
    <property type="molecule type" value="Genomic_DNA"/>
</dbReference>
<dbReference type="Proteomes" id="UP000307706">
    <property type="component" value="Unassembled WGS sequence"/>
</dbReference>
<reference evidence="2" key="3">
    <citation type="submission" date="2019-09" db="EMBL/GenBank/DDBJ databases">
        <title>Co-occurence of chitin degradation, pigmentation and bioactivity in marine Pseudoalteromonas.</title>
        <authorList>
            <person name="Sonnenschein E.C."/>
            <person name="Bech P.K."/>
        </authorList>
    </citation>
    <scope>NUCLEOTIDE SEQUENCE</scope>
    <source>
        <strain evidence="2">S2231</strain>
        <strain evidence="1 3">S2233</strain>
    </source>
</reference>
<dbReference type="EMBL" id="PNCL01000018">
    <property type="protein sequence ID" value="TMP61095.1"/>
    <property type="molecule type" value="Genomic_DNA"/>
</dbReference>
<protein>
    <submittedName>
        <fullName evidence="2">Uncharacterized protein</fullName>
    </submittedName>
</protein>
<evidence type="ECO:0000313" key="2">
    <source>
        <dbReference type="EMBL" id="TMP61095.1"/>
    </source>
</evidence>
<dbReference type="AlphaFoldDB" id="A0A5S3XSE4"/>
<evidence type="ECO:0000313" key="1">
    <source>
        <dbReference type="EMBL" id="TMP44721.1"/>
    </source>
</evidence>
<proteinExistence type="predicted"/>
<keyword evidence="3" id="KW-1185">Reference proteome</keyword>
<accession>A0A5S3XSE4</accession>
<reference evidence="3 4" key="1">
    <citation type="submission" date="2017-12" db="EMBL/GenBank/DDBJ databases">
        <authorList>
            <person name="Paulsen S."/>
            <person name="Gram L.K."/>
        </authorList>
    </citation>
    <scope>NUCLEOTIDE SEQUENCE [LARGE SCALE GENOMIC DNA]</scope>
    <source>
        <strain evidence="2 4">S2231</strain>
        <strain evidence="1 3">S2233</strain>
    </source>
</reference>
<comment type="caution">
    <text evidence="2">The sequence shown here is derived from an EMBL/GenBank/DDBJ whole genome shotgun (WGS) entry which is preliminary data.</text>
</comment>
<dbReference type="RefSeq" id="WP_138595676.1">
    <property type="nucleotide sequence ID" value="NZ_PNCK01000019.1"/>
</dbReference>
<evidence type="ECO:0000313" key="3">
    <source>
        <dbReference type="Proteomes" id="UP000305730"/>
    </source>
</evidence>
<sequence length="206" mass="22985">MTAIQGANHHIQSLQQFSHPKKVSLEKQALFANQHHQAQKNMSANKDPLVTPSVAESTVSKFASFYFEKATSHSTAVVDPELLAKDYSKAFHKETITQIMKMPIEVEVERDEMQQALLFNSLGIDFLEYKELGVRREMLSLAKNGIENDVSLAPFEKSKFIDAIRHFDARLEQAQNALLGGAPMDALDMNMSDPQSPWAILVNAAA</sequence>
<name>A0A5S3XSE4_9GAMM</name>
<organism evidence="2 4">
    <name type="scientific">Pseudoalteromonas citrea</name>
    <dbReference type="NCBI Taxonomy" id="43655"/>
    <lineage>
        <taxon>Bacteria</taxon>
        <taxon>Pseudomonadati</taxon>
        <taxon>Pseudomonadota</taxon>
        <taxon>Gammaproteobacteria</taxon>
        <taxon>Alteromonadales</taxon>
        <taxon>Pseudoalteromonadaceae</taxon>
        <taxon>Pseudoalteromonas</taxon>
    </lineage>
</organism>
<reference evidence="4" key="2">
    <citation type="submission" date="2019-06" db="EMBL/GenBank/DDBJ databases">
        <title>Co-occurence of chitin degradation, pigmentation and bioactivity in marine Pseudoalteromonas.</title>
        <authorList>
            <person name="Sonnenschein E.C."/>
            <person name="Bech P.K."/>
        </authorList>
    </citation>
    <scope>NUCLEOTIDE SEQUENCE [LARGE SCALE GENOMIC DNA]</scope>
    <source>
        <strain evidence="4">S2231</strain>
    </source>
</reference>
<dbReference type="Proteomes" id="UP000305730">
    <property type="component" value="Unassembled WGS sequence"/>
</dbReference>
<gene>
    <name evidence="2" type="ORF">CWB96_04930</name>
    <name evidence="1" type="ORF">CWB97_05795</name>
</gene>
<evidence type="ECO:0000313" key="4">
    <source>
        <dbReference type="Proteomes" id="UP000307706"/>
    </source>
</evidence>
<dbReference type="OrthoDB" id="6309180at2"/>